<keyword evidence="1" id="KW-0472">Membrane</keyword>
<evidence type="ECO:0000313" key="2">
    <source>
        <dbReference type="EMBL" id="PSJ46994.1"/>
    </source>
</evidence>
<dbReference type="RefSeq" id="WP_106452356.1">
    <property type="nucleotide sequence ID" value="NZ_PXYH01000003.1"/>
</dbReference>
<accession>A0A2P7R9T8</accession>
<feature type="transmembrane region" description="Helical" evidence="1">
    <location>
        <begin position="167"/>
        <end position="189"/>
    </location>
</feature>
<proteinExistence type="predicted"/>
<evidence type="ECO:0000256" key="1">
    <source>
        <dbReference type="SAM" id="Phobius"/>
    </source>
</evidence>
<keyword evidence="3" id="KW-1185">Reference proteome</keyword>
<keyword evidence="1" id="KW-1133">Transmembrane helix</keyword>
<protein>
    <submittedName>
        <fullName evidence="2">Uncharacterized protein</fullName>
    </submittedName>
</protein>
<sequence length="203" mass="22916">MPSVSGKDLISDITEKAGRRLIVLSSLVILVKLYRVNLEDLSILGLSLPSELFDVVSFSLVLYMIYVLVINWVGDLAAYRLWYSESEIWSQFNTNMKLDGSFINGGTRLLLNLFALEKNGKWPESFSDLPEDLRNEYKDFKTNADLYIVRLDAAGNRFSALSKLASFYIWFQAFLLPLAFAVFAIYLLVNCGSFIPPNIVSGT</sequence>
<evidence type="ECO:0000313" key="3">
    <source>
        <dbReference type="Proteomes" id="UP000242181"/>
    </source>
</evidence>
<comment type="caution">
    <text evidence="2">The sequence shown here is derived from an EMBL/GenBank/DDBJ whole genome shotgun (WGS) entry which is preliminary data.</text>
</comment>
<keyword evidence="1" id="KW-0812">Transmembrane</keyword>
<feature type="transmembrane region" description="Helical" evidence="1">
    <location>
        <begin position="58"/>
        <end position="82"/>
    </location>
</feature>
<reference evidence="2 3" key="1">
    <citation type="submission" date="2018-03" db="EMBL/GenBank/DDBJ databases">
        <title>The draft genome of Zobellella taiwanensis JCM 13381.</title>
        <authorList>
            <person name="Liu L."/>
            <person name="Li L."/>
            <person name="Wang T."/>
            <person name="Zhang X."/>
            <person name="Liang L."/>
        </authorList>
    </citation>
    <scope>NUCLEOTIDE SEQUENCE [LARGE SCALE GENOMIC DNA]</scope>
    <source>
        <strain evidence="2 3">JCM 13381</strain>
    </source>
</reference>
<dbReference type="AlphaFoldDB" id="A0A2P7R9T8"/>
<name>A0A2P7R9T8_9GAMM</name>
<organism evidence="2 3">
    <name type="scientific">Zobellella taiwanensis</name>
    <dbReference type="NCBI Taxonomy" id="347535"/>
    <lineage>
        <taxon>Bacteria</taxon>
        <taxon>Pseudomonadati</taxon>
        <taxon>Pseudomonadota</taxon>
        <taxon>Gammaproteobacteria</taxon>
        <taxon>Aeromonadales</taxon>
        <taxon>Aeromonadaceae</taxon>
        <taxon>Zobellella</taxon>
    </lineage>
</organism>
<dbReference type="Proteomes" id="UP000242181">
    <property type="component" value="Unassembled WGS sequence"/>
</dbReference>
<dbReference type="EMBL" id="PXYH01000003">
    <property type="protein sequence ID" value="PSJ46994.1"/>
    <property type="molecule type" value="Genomic_DNA"/>
</dbReference>
<gene>
    <name evidence="2" type="ORF">C7I36_03600</name>
</gene>
<dbReference type="OrthoDB" id="9553610at2"/>